<evidence type="ECO:0000313" key="6">
    <source>
        <dbReference type="Proteomes" id="UP000335636"/>
    </source>
</evidence>
<dbReference type="SUPFAM" id="SSF51430">
    <property type="entry name" value="NAD(P)-linked oxidoreductase"/>
    <property type="match status" value="1"/>
</dbReference>
<name>A0A5E4BYC2_MARMO</name>
<reference evidence="5" key="1">
    <citation type="submission" date="2019-04" db="EMBL/GenBank/DDBJ databases">
        <authorList>
            <person name="Alioto T."/>
            <person name="Alioto T."/>
        </authorList>
    </citation>
    <scope>NUCLEOTIDE SEQUENCE [LARGE SCALE GENOMIC DNA]</scope>
</reference>
<dbReference type="InterPro" id="IPR036812">
    <property type="entry name" value="NAD(P)_OxRdtase_dom_sf"/>
</dbReference>
<dbReference type="Gene3D" id="3.20.20.100">
    <property type="entry name" value="NADP-dependent oxidoreductase domain"/>
    <property type="match status" value="1"/>
</dbReference>
<comment type="similarity">
    <text evidence="1">Belongs to the aldo/keto reductase family.</text>
</comment>
<gene>
    <name evidence="5" type="ORF">MONAX_5E019194</name>
</gene>
<feature type="domain" description="NADP-dependent oxidoreductase" evidence="4">
    <location>
        <begin position="1"/>
        <end position="112"/>
    </location>
</feature>
<evidence type="ECO:0000259" key="4">
    <source>
        <dbReference type="Pfam" id="PF00248"/>
    </source>
</evidence>
<keyword evidence="3" id="KW-0560">Oxidoreductase</keyword>
<keyword evidence="6" id="KW-1185">Reference proteome</keyword>
<proteinExistence type="inferred from homology"/>
<evidence type="ECO:0000256" key="2">
    <source>
        <dbReference type="ARBA" id="ARBA00022857"/>
    </source>
</evidence>
<comment type="caution">
    <text evidence="5">The sequence shown here is derived from an EMBL/GenBank/DDBJ whole genome shotgun (WGS) entry which is preliminary data.</text>
</comment>
<dbReference type="PANTHER" id="PTHR11732">
    <property type="entry name" value="ALDO/KETO REDUCTASE"/>
    <property type="match status" value="1"/>
</dbReference>
<organism evidence="5 6">
    <name type="scientific">Marmota monax</name>
    <name type="common">Woodchuck</name>
    <dbReference type="NCBI Taxonomy" id="9995"/>
    <lineage>
        <taxon>Eukaryota</taxon>
        <taxon>Metazoa</taxon>
        <taxon>Chordata</taxon>
        <taxon>Craniata</taxon>
        <taxon>Vertebrata</taxon>
        <taxon>Euteleostomi</taxon>
        <taxon>Mammalia</taxon>
        <taxon>Eutheria</taxon>
        <taxon>Euarchontoglires</taxon>
        <taxon>Glires</taxon>
        <taxon>Rodentia</taxon>
        <taxon>Sciuromorpha</taxon>
        <taxon>Sciuridae</taxon>
        <taxon>Xerinae</taxon>
        <taxon>Marmotini</taxon>
        <taxon>Marmota</taxon>
    </lineage>
</organism>
<dbReference type="InterPro" id="IPR018170">
    <property type="entry name" value="Aldo/ket_reductase_CS"/>
</dbReference>
<dbReference type="InterPro" id="IPR023210">
    <property type="entry name" value="NADP_OxRdtase_dom"/>
</dbReference>
<dbReference type="AlphaFoldDB" id="A0A5E4BYC2"/>
<protein>
    <recommendedName>
        <fullName evidence="4">NADP-dependent oxidoreductase domain-containing protein</fullName>
    </recommendedName>
</protein>
<dbReference type="PROSITE" id="PS00062">
    <property type="entry name" value="ALDOKETO_REDUCTASE_2"/>
    <property type="match status" value="1"/>
</dbReference>
<dbReference type="PRINTS" id="PR00069">
    <property type="entry name" value="ALDKETRDTASE"/>
</dbReference>
<keyword evidence="2" id="KW-0521">NADP</keyword>
<dbReference type="Pfam" id="PF00248">
    <property type="entry name" value="Aldo_ket_red"/>
    <property type="match status" value="1"/>
</dbReference>
<dbReference type="EMBL" id="CABDUW010000755">
    <property type="protein sequence ID" value="VTJ74614.1"/>
    <property type="molecule type" value="Genomic_DNA"/>
</dbReference>
<dbReference type="InterPro" id="IPR020471">
    <property type="entry name" value="AKR"/>
</dbReference>
<dbReference type="GO" id="GO:0016491">
    <property type="term" value="F:oxidoreductase activity"/>
    <property type="evidence" value="ECO:0007669"/>
    <property type="project" value="UniProtKB-KW"/>
</dbReference>
<dbReference type="Proteomes" id="UP000335636">
    <property type="component" value="Unassembled WGS sequence"/>
</dbReference>
<accession>A0A5E4BYC2</accession>
<sequence length="123" mass="13933">MEKCKDAGLARSIGVSNFNRRQLEMILNKPGLKYKPFCNQVECHVYHNQKKLLDFCKSKDIVLVAFRALGTQREKRWVDQSSPVLLDDPVLGALAKKHKRSPALTALRYQLQCGVGSSGQEFQ</sequence>
<evidence type="ECO:0000313" key="5">
    <source>
        <dbReference type="EMBL" id="VTJ74614.1"/>
    </source>
</evidence>
<evidence type="ECO:0000256" key="3">
    <source>
        <dbReference type="ARBA" id="ARBA00023002"/>
    </source>
</evidence>
<evidence type="ECO:0000256" key="1">
    <source>
        <dbReference type="ARBA" id="ARBA00007905"/>
    </source>
</evidence>